<feature type="region of interest" description="Disordered" evidence="1">
    <location>
        <begin position="1"/>
        <end position="37"/>
    </location>
</feature>
<evidence type="ECO:0000313" key="2">
    <source>
        <dbReference type="EMBL" id="CAD7438430.1"/>
    </source>
</evidence>
<organism evidence="2">
    <name type="scientific">Timema bartmani</name>
    <dbReference type="NCBI Taxonomy" id="61472"/>
    <lineage>
        <taxon>Eukaryota</taxon>
        <taxon>Metazoa</taxon>
        <taxon>Ecdysozoa</taxon>
        <taxon>Arthropoda</taxon>
        <taxon>Hexapoda</taxon>
        <taxon>Insecta</taxon>
        <taxon>Pterygota</taxon>
        <taxon>Neoptera</taxon>
        <taxon>Polyneoptera</taxon>
        <taxon>Phasmatodea</taxon>
        <taxon>Timematodea</taxon>
        <taxon>Timematoidea</taxon>
        <taxon>Timematidae</taxon>
        <taxon>Timema</taxon>
    </lineage>
</organism>
<accession>A0A7R9ENU8</accession>
<protein>
    <submittedName>
        <fullName evidence="2">Uncharacterized protein</fullName>
    </submittedName>
</protein>
<sequence>MGRLNLEEVNPHLRGGRVENHLGKTLPSSPDRDSNLDHPVLDGLTQHDWRVSQLRHRGGARSMRVLRTQLHELTRSNTLVPSQRTVSIISMLFSKDVGLVLSGYKVRMQYVAATTSLLGLVLLMSLSQGDPVPDPGRSPSVVDVGALVAHQQSPPQGLMSLYRYRTLLNSGPTMCGARGQVTWSYSLASTRLGPQFNSNNFYKLAHTDKKELRCVYQSNPEELLAYPIKDARVPQFESRWSMVFGISVMSVNVILLCIYNPAPWAQNSPPIYVLMIWRPNPRSPKNRQSDPLDSMDATEEEKRAWQDLQGGWGKRAWQDLQGGWGKRGWQDLQSGWGKRAWQDLHSPWGKRAWRDLGSTWGKRAWQDLQGGWGKRGWQDLQSGWGKRAWQDLQRPHTHIFCSSAYAYDRVFLSVVNLHVQCAARTHGKEQCAVKKKLSTTVIDRTNLNPATLLKVRPTHHTTDRPLLMKSFFDHIFKGGWGKRAWDDLRPMWGKRLYDLYRNQLLSDADLEALEDAVEASDEEDTQENADKRAWRSLGGSWGKRASSDWANFKGRLYLEKLNSNLRGVRLENHFGKTTLSAADRDSYIDLLTISSLLYCESSALVHVATEVGDWPADDEDIEMFTIEIKRDNYGSWGKREPGWNNLKGLWGKRESKWGRLSPIWGKRSIGGQYRKRNLHGQANPIILHTLAPNTEAKLPDFVVLVSCGESGMKEEPGAANNED</sequence>
<proteinExistence type="predicted"/>
<dbReference type="AlphaFoldDB" id="A0A7R9ENU8"/>
<evidence type="ECO:0000256" key="1">
    <source>
        <dbReference type="SAM" id="MobiDB-lite"/>
    </source>
</evidence>
<dbReference type="EMBL" id="OD564459">
    <property type="protein sequence ID" value="CAD7438430.1"/>
    <property type="molecule type" value="Genomic_DNA"/>
</dbReference>
<feature type="compositionally biased region" description="Basic and acidic residues" evidence="1">
    <location>
        <begin position="1"/>
        <end position="22"/>
    </location>
</feature>
<gene>
    <name evidence="2" type="ORF">TBIB3V08_LOCUS1022</name>
</gene>
<reference evidence="2" key="1">
    <citation type="submission" date="2020-11" db="EMBL/GenBank/DDBJ databases">
        <authorList>
            <person name="Tran Van P."/>
        </authorList>
    </citation>
    <scope>NUCLEOTIDE SEQUENCE</scope>
</reference>
<name>A0A7R9ENU8_9NEOP</name>